<gene>
    <name evidence="1" type="ORF">KTAU_26280</name>
</gene>
<proteinExistence type="predicted"/>
<dbReference type="EMBL" id="BKZV01000003">
    <property type="protein sequence ID" value="GER83991.1"/>
    <property type="molecule type" value="Genomic_DNA"/>
</dbReference>
<name>A0A5J4KBF0_9CHLR</name>
<evidence type="ECO:0000313" key="1">
    <source>
        <dbReference type="EMBL" id="GER83991.1"/>
    </source>
</evidence>
<dbReference type="Proteomes" id="UP000334820">
    <property type="component" value="Unassembled WGS sequence"/>
</dbReference>
<evidence type="ECO:0000313" key="2">
    <source>
        <dbReference type="Proteomes" id="UP000334820"/>
    </source>
</evidence>
<organism evidence="1 2">
    <name type="scientific">Thermogemmatispora aurantia</name>
    <dbReference type="NCBI Taxonomy" id="2045279"/>
    <lineage>
        <taxon>Bacteria</taxon>
        <taxon>Bacillati</taxon>
        <taxon>Chloroflexota</taxon>
        <taxon>Ktedonobacteria</taxon>
        <taxon>Thermogemmatisporales</taxon>
        <taxon>Thermogemmatisporaceae</taxon>
        <taxon>Thermogemmatispora</taxon>
    </lineage>
</organism>
<accession>A0A5J4KBF0</accession>
<comment type="caution">
    <text evidence="1">The sequence shown here is derived from an EMBL/GenBank/DDBJ whole genome shotgun (WGS) entry which is preliminary data.</text>
</comment>
<protein>
    <submittedName>
        <fullName evidence="1">Uncharacterized protein</fullName>
    </submittedName>
</protein>
<keyword evidence="2" id="KW-1185">Reference proteome</keyword>
<reference evidence="1 2" key="1">
    <citation type="journal article" date="2019" name="Int. J. Syst. Evol. Microbiol.">
        <title>Thermogemmatispora aurantia sp. nov. and Thermogemmatispora argillosa sp. nov., within the class Ktedonobacteria, and emended description of the genus Thermogemmatispora.</title>
        <authorList>
            <person name="Zheng Y."/>
            <person name="Wang C.M."/>
            <person name="Sakai Y."/>
            <person name="Abe K."/>
            <person name="Yokota A."/>
            <person name="Yabe S."/>
        </authorList>
    </citation>
    <scope>NUCLEOTIDE SEQUENCE [LARGE SCALE GENOMIC DNA]</scope>
    <source>
        <strain evidence="1 2">A1-2</strain>
    </source>
</reference>
<dbReference type="AlphaFoldDB" id="A0A5J4KBF0"/>
<sequence>MGYGAAIVGTGEDTKLVVDHAFLDKGQAVAITVDGSQGARLLPANGTLLQLMENDDPGPVFVNGKLVNASVYTEPSGLPVKDSSFDVTAVHSSDAVATFSQIALTGNFFNGMRGNMNMVLTFNQARLTGVISTSLARHAVSTIASASYQQLGEVSNTPSPVVNNGVSVTLNAGSCWTVTGTSYLSKLVLAPGATLTAPPGHTLTLTVDGVARPIVAGQSYSGNIVLTVHS</sequence>